<evidence type="ECO:0000313" key="2">
    <source>
        <dbReference type="Proteomes" id="UP000635902"/>
    </source>
</evidence>
<comment type="caution">
    <text evidence="1">The sequence shown here is derived from an EMBL/GenBank/DDBJ whole genome shotgun (WGS) entry which is preliminary data.</text>
</comment>
<evidence type="ECO:0000313" key="1">
    <source>
        <dbReference type="EMBL" id="MBF4552968.1"/>
    </source>
</evidence>
<dbReference type="Proteomes" id="UP000635902">
    <property type="component" value="Unassembled WGS sequence"/>
</dbReference>
<dbReference type="EMBL" id="JADKMY010000001">
    <property type="protein sequence ID" value="MBF4552968.1"/>
    <property type="molecule type" value="Genomic_DNA"/>
</dbReference>
<gene>
    <name evidence="1" type="ORF">IRY30_02580</name>
</gene>
<dbReference type="Pfam" id="PF14094">
    <property type="entry name" value="DUF4272"/>
    <property type="match status" value="1"/>
</dbReference>
<reference evidence="1 2" key="1">
    <citation type="submission" date="2020-10" db="EMBL/GenBank/DDBJ databases">
        <title>Novel species in genus Corynebacterium.</title>
        <authorList>
            <person name="Zhang G."/>
        </authorList>
    </citation>
    <scope>NUCLEOTIDE SEQUENCE [LARGE SCALE GENOMIC DNA]</scope>
    <source>
        <strain evidence="1 2">DSM 45110</strain>
    </source>
</reference>
<keyword evidence="2" id="KW-1185">Reference proteome</keyword>
<dbReference type="RefSeq" id="WP_194555830.1">
    <property type="nucleotide sequence ID" value="NZ_JADKMY010000001.1"/>
</dbReference>
<protein>
    <submittedName>
        <fullName evidence="1">DUF4272 domain-containing protein</fullName>
    </submittedName>
</protein>
<proteinExistence type="predicted"/>
<organism evidence="1 2">
    <name type="scientific">Corynebacterium suicordis DSM 45110</name>
    <dbReference type="NCBI Taxonomy" id="1121369"/>
    <lineage>
        <taxon>Bacteria</taxon>
        <taxon>Bacillati</taxon>
        <taxon>Actinomycetota</taxon>
        <taxon>Actinomycetes</taxon>
        <taxon>Mycobacteriales</taxon>
        <taxon>Corynebacteriaceae</taxon>
        <taxon>Corynebacterium</taxon>
    </lineage>
</organism>
<sequence>MTTFVNAYSTLRTPIPWFGAGNGPTFVRSLISEDANGPFLSEQNEGSDAHELQEHLNGFAGYALNTGVERAGSYNSSIHSVFQHISRAHCHYVFERPEGYSLADFSEEFSAWGKQANSIFFLWDGSVRNGEGIDLLDPRTPEGATPPSAPHTEESIIRRDRIRGRLFEEGILISTYLPPVIGESEVVLRKPSEVRQRAQSLLTLAHIAVDVVAGQSVNVDEYLTHLQITESNLTQEETEFLAAVRRFNSFGEGQSPNYPAELTEGAFQMQWGFVAAELLAWVIGATDADPFELNPPQPAVLTDYLTHQTVRKSLRPRTLPEICDVLEYTYSMRWYAVNQTLKANEITERGGDPAKELLGLQLEPVQSSILLERHRALSWLTHPHVDYADVDLST</sequence>
<name>A0ABR9ZJ04_9CORY</name>
<dbReference type="InterPro" id="IPR025368">
    <property type="entry name" value="DUF4272"/>
</dbReference>
<accession>A0ABR9ZJ04</accession>